<dbReference type="RefSeq" id="WP_006011927.1">
    <property type="nucleotide sequence ID" value="NZ_AUAV01000014.1"/>
</dbReference>
<accession>K6Y934</accession>
<comment type="caution">
    <text evidence="2">The sequence shown here is derived from an EMBL/GenBank/DDBJ whole genome shotgun (WGS) entry which is preliminary data.</text>
</comment>
<feature type="signal peptide" evidence="1">
    <location>
        <begin position="1"/>
        <end position="21"/>
    </location>
</feature>
<protein>
    <recommendedName>
        <fullName evidence="4">Outer membrane protein</fullName>
    </recommendedName>
</protein>
<name>K6Y934_9ALTE</name>
<dbReference type="OrthoDB" id="6708408at2"/>
<reference evidence="3" key="1">
    <citation type="journal article" date="2014" name="Environ. Microbiol.">
        <title>Comparative genomics of the marine bacterial genus Glaciecola reveals the high degree of genomic diversity and genomic characteristic for cold adaptation.</title>
        <authorList>
            <person name="Qin Q.L."/>
            <person name="Xie B.B."/>
            <person name="Yu Y."/>
            <person name="Shu Y.L."/>
            <person name="Rong J.C."/>
            <person name="Zhang Y.J."/>
            <person name="Zhao D.L."/>
            <person name="Chen X.L."/>
            <person name="Zhang X.Y."/>
            <person name="Chen B."/>
            <person name="Zhou B.C."/>
            <person name="Zhang Y.Z."/>
        </authorList>
    </citation>
    <scope>NUCLEOTIDE SEQUENCE [LARGE SCALE GENOMIC DNA]</scope>
    <source>
        <strain evidence="3">ACAM 615</strain>
    </source>
</reference>
<dbReference type="NCBIfam" id="TIGR04219">
    <property type="entry name" value="OMP_w_GlyGly"/>
    <property type="match status" value="1"/>
</dbReference>
<feature type="chain" id="PRO_5003900964" description="Outer membrane protein" evidence="1">
    <location>
        <begin position="22"/>
        <end position="252"/>
    </location>
</feature>
<organism evidence="2 3">
    <name type="scientific">Brumicola pallidula DSM 14239 = ACAM 615</name>
    <dbReference type="NCBI Taxonomy" id="1121922"/>
    <lineage>
        <taxon>Bacteria</taxon>
        <taxon>Pseudomonadati</taxon>
        <taxon>Pseudomonadota</taxon>
        <taxon>Gammaproteobacteria</taxon>
        <taxon>Alteromonadales</taxon>
        <taxon>Alteromonadaceae</taxon>
        <taxon>Brumicola</taxon>
    </lineage>
</organism>
<keyword evidence="3" id="KW-1185">Reference proteome</keyword>
<dbReference type="STRING" id="1121922.GCA_000428905_02769"/>
<evidence type="ECO:0000313" key="2">
    <source>
        <dbReference type="EMBL" id="GAC29259.1"/>
    </source>
</evidence>
<proteinExistence type="predicted"/>
<sequence>MKKSLLACALLAATVVAPVQADTLLGAYVGAQAWNMGVEGGFSNEGSSLTDFTFDDKTNGSFYVALEHPVPIIPNIKISRTMLDTTGITTLATSFEFNDILYDATTNLNTEFEMTATDFILYYEILDNDLVSIDVGINGKYVDGTILVSEATGNRMTSEDFSGVIPMGYAKIELGLPFTGLGLYAEGSFLAIDDNTASDFQAAVTYSFVETLALDMTLQAGYRAMTIELEDVDNLYSNLEFSGVFVGLEFDF</sequence>
<evidence type="ECO:0008006" key="4">
    <source>
        <dbReference type="Google" id="ProtNLM"/>
    </source>
</evidence>
<evidence type="ECO:0000313" key="3">
    <source>
        <dbReference type="Proteomes" id="UP000006251"/>
    </source>
</evidence>
<dbReference type="InterPro" id="IPR026387">
    <property type="entry name" value="OMP_w_GlyGly"/>
</dbReference>
<evidence type="ECO:0000256" key="1">
    <source>
        <dbReference type="SAM" id="SignalP"/>
    </source>
</evidence>
<gene>
    <name evidence="2" type="ORF">GPAL_2398</name>
</gene>
<dbReference type="EMBL" id="BAEQ01000042">
    <property type="protein sequence ID" value="GAC29259.1"/>
    <property type="molecule type" value="Genomic_DNA"/>
</dbReference>
<keyword evidence="1" id="KW-0732">Signal</keyword>
<dbReference type="Proteomes" id="UP000006251">
    <property type="component" value="Unassembled WGS sequence"/>
</dbReference>
<dbReference type="AlphaFoldDB" id="K6Y934"/>